<dbReference type="SUPFAM" id="SSF52540">
    <property type="entry name" value="P-loop containing nucleoside triphosphate hydrolases"/>
    <property type="match status" value="1"/>
</dbReference>
<dbReference type="Pfam" id="PF10412">
    <property type="entry name" value="TrwB_AAD_bind"/>
    <property type="match status" value="1"/>
</dbReference>
<comment type="subcellular location">
    <subcellularLocation>
        <location evidence="1">Cell membrane</location>
        <topology evidence="1">Multi-pass membrane protein</topology>
    </subcellularLocation>
</comment>
<reference evidence="9" key="1">
    <citation type="submission" date="2009-10" db="EMBL/GenBank/DDBJ databases">
        <title>Diversity of trophic interactions inside an arsenic-rich microbial ecosystem.</title>
        <authorList>
            <person name="Bertin P.N."/>
            <person name="Heinrich-Salmeron A."/>
            <person name="Pelletier E."/>
            <person name="Goulhen-Chollet F."/>
            <person name="Arsene-Ploetze F."/>
            <person name="Gallien S."/>
            <person name="Calteau A."/>
            <person name="Vallenet D."/>
            <person name="Casiot C."/>
            <person name="Chane-Woon-Ming B."/>
            <person name="Giloteaux L."/>
            <person name="Barakat M."/>
            <person name="Bonnefoy V."/>
            <person name="Bruneel O."/>
            <person name="Chandler M."/>
            <person name="Cleiss J."/>
            <person name="Duran R."/>
            <person name="Elbaz-Poulichet F."/>
            <person name="Fonknechten N."/>
            <person name="Lauga B."/>
            <person name="Mornico D."/>
            <person name="Ortet P."/>
            <person name="Schaeffer C."/>
            <person name="Siguier P."/>
            <person name="Alexander Thil Smith A."/>
            <person name="Van Dorsselaer A."/>
            <person name="Weissenbach J."/>
            <person name="Medigue C."/>
            <person name="Le Paslier D."/>
        </authorList>
    </citation>
    <scope>NUCLEOTIDE SEQUENCE</scope>
</reference>
<evidence type="ECO:0000256" key="7">
    <source>
        <dbReference type="SAM" id="Phobius"/>
    </source>
</evidence>
<keyword evidence="2" id="KW-1003">Cell membrane</keyword>
<dbReference type="InterPro" id="IPR019476">
    <property type="entry name" value="T4SS_TraD_DNA-bd"/>
</dbReference>
<dbReference type="GO" id="GO:0005886">
    <property type="term" value="C:plasma membrane"/>
    <property type="evidence" value="ECO:0007669"/>
    <property type="project" value="UniProtKB-SubCell"/>
</dbReference>
<dbReference type="Gene3D" id="3.40.50.300">
    <property type="entry name" value="P-loop containing nucleotide triphosphate hydrolases"/>
    <property type="match status" value="2"/>
</dbReference>
<evidence type="ECO:0000256" key="5">
    <source>
        <dbReference type="ARBA" id="ARBA00023136"/>
    </source>
</evidence>
<evidence type="ECO:0000259" key="8">
    <source>
        <dbReference type="Pfam" id="PF10412"/>
    </source>
</evidence>
<evidence type="ECO:0000256" key="1">
    <source>
        <dbReference type="ARBA" id="ARBA00004651"/>
    </source>
</evidence>
<evidence type="ECO:0000256" key="3">
    <source>
        <dbReference type="ARBA" id="ARBA00022692"/>
    </source>
</evidence>
<keyword evidence="4 7" id="KW-1133">Transmembrane helix</keyword>
<dbReference type="InterPro" id="IPR051539">
    <property type="entry name" value="T4SS-coupling_protein"/>
</dbReference>
<name>E6PSH5_9ZZZZ</name>
<sequence>MNLIVKIIRSLVVIGAVTIIGGILNMFVNSFWIGGIILFGYVVGVYFAWTWGEHKRPPNSDNGLLRGARMLSASDLSNLVMSRHQRADLQIGGVPIPWDFETRGFLFSGAPGTGKSVAITAMLDVIYPRGDSGFIADRNGSYTSRYFNPDRDVILNPLDARAVEWSPLAEMQNDYDADTIAKSLIPDAVGDAGEWNRYAQNVMSAILLYCWKNDLPNSEVVRLAQQAGMEELAKIFAGTPAIGLLQNDKMFGSIRGIVSTYTSGMNRLIQNAGRDSFSIKKAVAGGYGEGEARFIFFPYLADQMKPLRTIISAMADIYADSVMVLPPSFDRRSWLVLDEFASLGRVESMENFLTNSRKHGGSAILGMQAISQVHALYNRENATSMLSSVSNSMILRAPDAETAEYLSKGFGDKQILRVMQSGGSSSNAQGDSSSSNWSQQIATERLVLPAEISSLPDLCGYVKLSGDLPCAPVRLALPAHREAVAQAFEAAARPAATAEPPERVKDTPEQPGKPAPEPAPEPEPEAQAEAEPDMPF</sequence>
<gene>
    <name evidence="9" type="ORF">CARN2_3358</name>
</gene>
<keyword evidence="3 7" id="KW-0812">Transmembrane</keyword>
<accession>E6PSH5</accession>
<evidence type="ECO:0000313" key="9">
    <source>
        <dbReference type="EMBL" id="CBH97882.1"/>
    </source>
</evidence>
<dbReference type="CDD" id="cd01127">
    <property type="entry name" value="TrwB_TraG_TraD_VirD4"/>
    <property type="match status" value="1"/>
</dbReference>
<dbReference type="EMBL" id="CABM01000048">
    <property type="protein sequence ID" value="CBH97882.1"/>
    <property type="molecule type" value="Genomic_DNA"/>
</dbReference>
<proteinExistence type="predicted"/>
<dbReference type="PANTHER" id="PTHR37937">
    <property type="entry name" value="CONJUGATIVE TRANSFER: DNA TRANSPORT"/>
    <property type="match status" value="1"/>
</dbReference>
<evidence type="ECO:0000256" key="2">
    <source>
        <dbReference type="ARBA" id="ARBA00022475"/>
    </source>
</evidence>
<organism evidence="9">
    <name type="scientific">mine drainage metagenome</name>
    <dbReference type="NCBI Taxonomy" id="410659"/>
    <lineage>
        <taxon>unclassified sequences</taxon>
        <taxon>metagenomes</taxon>
        <taxon>ecological metagenomes</taxon>
    </lineage>
</organism>
<feature type="transmembrane region" description="Helical" evidence="7">
    <location>
        <begin position="7"/>
        <end position="24"/>
    </location>
</feature>
<feature type="compositionally biased region" description="Low complexity" evidence="6">
    <location>
        <begin position="490"/>
        <end position="499"/>
    </location>
</feature>
<evidence type="ECO:0000256" key="4">
    <source>
        <dbReference type="ARBA" id="ARBA00022989"/>
    </source>
</evidence>
<protein>
    <submittedName>
        <fullName evidence="9">Putative type IV secretory pathway VirD4 component</fullName>
    </submittedName>
</protein>
<feature type="domain" description="Type IV secretion system coupling protein TraD DNA-binding" evidence="8">
    <location>
        <begin position="89"/>
        <end position="475"/>
    </location>
</feature>
<dbReference type="InterPro" id="IPR027417">
    <property type="entry name" value="P-loop_NTPase"/>
</dbReference>
<evidence type="ECO:0000256" key="6">
    <source>
        <dbReference type="SAM" id="MobiDB-lite"/>
    </source>
</evidence>
<keyword evidence="5 7" id="KW-0472">Membrane</keyword>
<dbReference type="PANTHER" id="PTHR37937:SF1">
    <property type="entry name" value="CONJUGATIVE TRANSFER: DNA TRANSPORT"/>
    <property type="match status" value="1"/>
</dbReference>
<feature type="transmembrane region" description="Helical" evidence="7">
    <location>
        <begin position="30"/>
        <end position="49"/>
    </location>
</feature>
<dbReference type="AlphaFoldDB" id="E6PSH5"/>
<comment type="caution">
    <text evidence="9">The sequence shown here is derived from an EMBL/GenBank/DDBJ whole genome shotgun (WGS) entry which is preliminary data.</text>
</comment>
<feature type="compositionally biased region" description="Acidic residues" evidence="6">
    <location>
        <begin position="520"/>
        <end position="536"/>
    </location>
</feature>
<feature type="region of interest" description="Disordered" evidence="6">
    <location>
        <begin position="490"/>
        <end position="536"/>
    </location>
</feature>